<dbReference type="EMBL" id="QEPW01000012">
    <property type="protein sequence ID" value="RDE90243.1"/>
    <property type="molecule type" value="Genomic_DNA"/>
</dbReference>
<evidence type="ECO:0000313" key="5">
    <source>
        <dbReference type="EMBL" id="RDE90243.1"/>
    </source>
</evidence>
<evidence type="ECO:0000259" key="4">
    <source>
        <dbReference type="SMART" id="SM00479"/>
    </source>
</evidence>
<evidence type="ECO:0000256" key="2">
    <source>
        <dbReference type="ARBA" id="ARBA00022839"/>
    </source>
</evidence>
<keyword evidence="3" id="KW-0460">Magnesium</keyword>
<dbReference type="InterPro" id="IPR012337">
    <property type="entry name" value="RNaseH-like_sf"/>
</dbReference>
<protein>
    <submittedName>
        <fullName evidence="5">Transposase</fullName>
    </submittedName>
</protein>
<proteinExistence type="predicted"/>
<keyword evidence="1" id="KW-0540">Nuclease</keyword>
<dbReference type="Gene3D" id="3.30.420.10">
    <property type="entry name" value="Ribonuclease H-like superfamily/Ribonuclease H"/>
    <property type="match status" value="1"/>
</dbReference>
<dbReference type="GO" id="GO:0005829">
    <property type="term" value="C:cytosol"/>
    <property type="evidence" value="ECO:0007669"/>
    <property type="project" value="TreeGrafter"/>
</dbReference>
<keyword evidence="2" id="KW-0269">Exonuclease</keyword>
<dbReference type="InterPro" id="IPR036397">
    <property type="entry name" value="RNaseH_sf"/>
</dbReference>
<sequence>MNKFIVIDIETANPDLLSICQVGIVFFENGEVVTKWETLVNPRDYFDPINVSIHGITARDVRDAPILSDIVPIIKEFFSTNIICSYGAFDKAAMKKIFLNLPNQWLDIMRVVRRCWSDKFAEKGYGLAKVSKHLKIKQENHHNALDDAIVAGEILNKALLESGKPLDYWLDRVEKPIHVEHDENGRILPKIKRQGDPNGPLYGEVVVFTGELSIPRQDAAKKAASVGCDVVDGVSKKVTLLIKGIQDKSRLAGKELSNKEIKAQELISKGHNIRILSENDFLELVNKT</sequence>
<name>A0A369Z185_HAEPA</name>
<dbReference type="PANTHER" id="PTHR30231">
    <property type="entry name" value="DNA POLYMERASE III SUBUNIT EPSILON"/>
    <property type="match status" value="1"/>
</dbReference>
<dbReference type="InterPro" id="IPR036420">
    <property type="entry name" value="BRCT_dom_sf"/>
</dbReference>
<comment type="caution">
    <text evidence="5">The sequence shown here is derived from an EMBL/GenBank/DDBJ whole genome shotgun (WGS) entry which is preliminary data.</text>
</comment>
<dbReference type="Gene3D" id="3.40.50.10190">
    <property type="entry name" value="BRCT domain"/>
    <property type="match status" value="1"/>
</dbReference>
<dbReference type="InterPro" id="IPR013520">
    <property type="entry name" value="Ribonucl_H"/>
</dbReference>
<feature type="domain" description="Exonuclease" evidence="4">
    <location>
        <begin position="3"/>
        <end position="164"/>
    </location>
</feature>
<dbReference type="GO" id="GO:0008408">
    <property type="term" value="F:3'-5' exonuclease activity"/>
    <property type="evidence" value="ECO:0007669"/>
    <property type="project" value="TreeGrafter"/>
</dbReference>
<dbReference type="SUPFAM" id="SSF53098">
    <property type="entry name" value="Ribonuclease H-like"/>
    <property type="match status" value="1"/>
</dbReference>
<dbReference type="GO" id="GO:0003676">
    <property type="term" value="F:nucleic acid binding"/>
    <property type="evidence" value="ECO:0007669"/>
    <property type="project" value="InterPro"/>
</dbReference>
<evidence type="ECO:0000256" key="1">
    <source>
        <dbReference type="ARBA" id="ARBA00022722"/>
    </source>
</evidence>
<dbReference type="Pfam" id="PF00929">
    <property type="entry name" value="RNase_T"/>
    <property type="match status" value="1"/>
</dbReference>
<dbReference type="CDD" id="cd17748">
    <property type="entry name" value="BRCT_DNA_ligase_like"/>
    <property type="match status" value="1"/>
</dbReference>
<organism evidence="5 6">
    <name type="scientific">Haemophilus parainfluenzae</name>
    <dbReference type="NCBI Taxonomy" id="729"/>
    <lineage>
        <taxon>Bacteria</taxon>
        <taxon>Pseudomonadati</taxon>
        <taxon>Pseudomonadota</taxon>
        <taxon>Gammaproteobacteria</taxon>
        <taxon>Pasteurellales</taxon>
        <taxon>Pasteurellaceae</taxon>
        <taxon>Haemophilus</taxon>
    </lineage>
</organism>
<dbReference type="Proteomes" id="UP000253910">
    <property type="component" value="Unassembled WGS sequence"/>
</dbReference>
<dbReference type="PANTHER" id="PTHR30231:SF42">
    <property type="entry name" value="EXONUCLEASE"/>
    <property type="match status" value="1"/>
</dbReference>
<accession>A0A369Z185</accession>
<evidence type="ECO:0000256" key="3">
    <source>
        <dbReference type="ARBA" id="ARBA00022842"/>
    </source>
</evidence>
<dbReference type="AlphaFoldDB" id="A0A369Z185"/>
<dbReference type="GO" id="GO:0006259">
    <property type="term" value="P:DNA metabolic process"/>
    <property type="evidence" value="ECO:0007669"/>
    <property type="project" value="UniProtKB-ARBA"/>
</dbReference>
<gene>
    <name evidence="5" type="ORF">DPV87_07450</name>
</gene>
<keyword evidence="2" id="KW-0378">Hydrolase</keyword>
<evidence type="ECO:0000313" key="6">
    <source>
        <dbReference type="Proteomes" id="UP000253910"/>
    </source>
</evidence>
<dbReference type="SMART" id="SM00479">
    <property type="entry name" value="EXOIII"/>
    <property type="match status" value="1"/>
</dbReference>
<dbReference type="SUPFAM" id="SSF52113">
    <property type="entry name" value="BRCT domain"/>
    <property type="match status" value="1"/>
</dbReference>
<reference evidence="5 6" key="1">
    <citation type="submission" date="2018-05" db="EMBL/GenBank/DDBJ databases">
        <title>Draft Genome Sequences for a Diverse set of 7 Haemophilus Species.</title>
        <authorList>
            <person name="Nichols M."/>
            <person name="Topaz N."/>
            <person name="Wang X."/>
            <person name="Wang X."/>
            <person name="Boxrud D."/>
        </authorList>
    </citation>
    <scope>NUCLEOTIDE SEQUENCE [LARGE SCALE GENOMIC DNA]</scope>
    <source>
        <strain evidence="5 6">C2008001710</strain>
    </source>
</reference>